<keyword evidence="2" id="KW-0472">Membrane</keyword>
<accession>A0A7C9CJV1</accession>
<dbReference type="EMBL" id="GISG01016852">
    <property type="protein sequence ID" value="MBA4617523.1"/>
    <property type="molecule type" value="Transcribed_RNA"/>
</dbReference>
<name>A0A7C9CJV1_OPUST</name>
<evidence type="ECO:0000313" key="4">
    <source>
        <dbReference type="EMBL" id="MBA4617524.1"/>
    </source>
</evidence>
<dbReference type="AlphaFoldDB" id="A0A7C9CJV1"/>
<dbReference type="PROSITE" id="PS50191">
    <property type="entry name" value="CRAL_TRIO"/>
    <property type="match status" value="1"/>
</dbReference>
<dbReference type="EMBL" id="GISG01016854">
    <property type="protein sequence ID" value="MBA4617524.1"/>
    <property type="molecule type" value="Transcribed_RNA"/>
</dbReference>
<dbReference type="SUPFAM" id="SSF52087">
    <property type="entry name" value="CRAL/TRIO domain"/>
    <property type="match status" value="1"/>
</dbReference>
<dbReference type="InterPro" id="IPR036865">
    <property type="entry name" value="CRAL-TRIO_dom_sf"/>
</dbReference>
<feature type="region of interest" description="Disordered" evidence="1">
    <location>
        <begin position="131"/>
        <end position="166"/>
    </location>
</feature>
<dbReference type="Gene3D" id="3.40.525.10">
    <property type="entry name" value="CRAL-TRIO lipid binding domain"/>
    <property type="match status" value="1"/>
</dbReference>
<organism evidence="4">
    <name type="scientific">Opuntia streptacantha</name>
    <name type="common">Prickly pear cactus</name>
    <name type="synonym">Opuntia cardona</name>
    <dbReference type="NCBI Taxonomy" id="393608"/>
    <lineage>
        <taxon>Eukaryota</taxon>
        <taxon>Viridiplantae</taxon>
        <taxon>Streptophyta</taxon>
        <taxon>Embryophyta</taxon>
        <taxon>Tracheophyta</taxon>
        <taxon>Spermatophyta</taxon>
        <taxon>Magnoliopsida</taxon>
        <taxon>eudicotyledons</taxon>
        <taxon>Gunneridae</taxon>
        <taxon>Pentapetalae</taxon>
        <taxon>Caryophyllales</taxon>
        <taxon>Cactineae</taxon>
        <taxon>Cactaceae</taxon>
        <taxon>Opuntioideae</taxon>
        <taxon>Opuntia</taxon>
    </lineage>
</organism>
<evidence type="ECO:0000259" key="3">
    <source>
        <dbReference type="PROSITE" id="PS50191"/>
    </source>
</evidence>
<evidence type="ECO:0000256" key="1">
    <source>
        <dbReference type="SAM" id="MobiDB-lite"/>
    </source>
</evidence>
<feature type="transmembrane region" description="Helical" evidence="2">
    <location>
        <begin position="334"/>
        <end position="357"/>
    </location>
</feature>
<reference evidence="4" key="1">
    <citation type="journal article" date="2013" name="J. Plant Res.">
        <title>Effect of fungi and light on seed germination of three Opuntia species from semiarid lands of central Mexico.</title>
        <authorList>
            <person name="Delgado-Sanchez P."/>
            <person name="Jimenez-Bremont J.F."/>
            <person name="Guerrero-Gonzalez Mde L."/>
            <person name="Flores J."/>
        </authorList>
    </citation>
    <scope>NUCLEOTIDE SEQUENCE</scope>
    <source>
        <tissue evidence="4">Cladode</tissue>
    </source>
</reference>
<reference evidence="4" key="2">
    <citation type="submission" date="2020-07" db="EMBL/GenBank/DDBJ databases">
        <authorList>
            <person name="Vera ALvarez R."/>
            <person name="Arias-Moreno D.M."/>
            <person name="Jimenez-Jacinto V."/>
            <person name="Jimenez-Bremont J.F."/>
            <person name="Swaminathan K."/>
            <person name="Moose S.P."/>
            <person name="Guerrero-Gonzalez M.L."/>
            <person name="Marino-Ramirez L."/>
            <person name="Landsman D."/>
            <person name="Rodriguez-Kessler M."/>
            <person name="Delgado-Sanchez P."/>
        </authorList>
    </citation>
    <scope>NUCLEOTIDE SEQUENCE</scope>
    <source>
        <tissue evidence="4">Cladode</tissue>
    </source>
</reference>
<keyword evidence="2" id="KW-0812">Transmembrane</keyword>
<dbReference type="EMBL" id="GISG01016849">
    <property type="protein sequence ID" value="MBA4617522.1"/>
    <property type="molecule type" value="Transcribed_RNA"/>
</dbReference>
<dbReference type="InterPro" id="IPR001251">
    <property type="entry name" value="CRAL-TRIO_dom"/>
</dbReference>
<proteinExistence type="predicted"/>
<keyword evidence="2" id="KW-1133">Transmembrane helix</keyword>
<evidence type="ECO:0000256" key="2">
    <source>
        <dbReference type="SAM" id="Phobius"/>
    </source>
</evidence>
<feature type="transmembrane region" description="Helical" evidence="2">
    <location>
        <begin position="442"/>
        <end position="460"/>
    </location>
</feature>
<dbReference type="CDD" id="cd00170">
    <property type="entry name" value="SEC14"/>
    <property type="match status" value="1"/>
</dbReference>
<dbReference type="SMART" id="SM00516">
    <property type="entry name" value="SEC14"/>
    <property type="match status" value="1"/>
</dbReference>
<feature type="domain" description="CRAL-TRIO" evidence="3">
    <location>
        <begin position="247"/>
        <end position="395"/>
    </location>
</feature>
<dbReference type="PANTHER" id="PTHR47041:SF2">
    <property type="entry name" value="SEC14 CYTOSOLIC FACTOR FAMILY PROTEIN _ PHOSPHOGLYCERIDE TRANSFER FAMILY PROTEIN"/>
    <property type="match status" value="1"/>
</dbReference>
<sequence length="467" mass="52429">MADSVRIANIGKKQDGSGKAQPDQRLVASIPKQPQVALKRIINADHNRFMGTICKTGLFLLKLAILEAVRRFSKAHCPSLWHGLQALQVACLPPLKWLQRWRVFRGLIGFLQAFSRPILFLSVATSISDRTSNIEGSSSSSDDSQAEIDPQFNSSDNAEAADSRSGEGAAQHLISEKWISQLSTELEKEGIALPERFTEDELRRFYDASNRDFSCFLVSVKKAIRWRQSFRFLSIQELDRWSDVVFWHGNDVKGHPCLIVRVAPACSHVITEEGSRLPEVVASQVEYAVLHLVPAEDPLVTVLMDCEGLTPFRFPLQMMRSCAVLLQDYYPNRLAALFVVRLPPIARMIAMTLFQVLRPGTRQKLRILGDNYLKVLSEYLQTLPFFLGGDCSCPKCSKLTNEDDTVAQPSVEVEADSALAPLIAYQAEDVESIKCRRVVKTIVLSLLVMLLSIMFTLWIHDAEVLRL</sequence>
<protein>
    <recommendedName>
        <fullName evidence="3">CRAL-TRIO domain-containing protein</fullName>
    </recommendedName>
</protein>
<dbReference type="PANTHER" id="PTHR47041">
    <property type="entry name" value="SEC14 CYTOSOLIC FACTOR FAMILY PROTEIN / PHOSPHOGLYCERIDE TRANSFER FAMILY PROTEIN"/>
    <property type="match status" value="1"/>
</dbReference>
<dbReference type="Pfam" id="PF00650">
    <property type="entry name" value="CRAL_TRIO"/>
    <property type="match status" value="1"/>
</dbReference>